<keyword evidence="3" id="KW-1185">Reference proteome</keyword>
<evidence type="ECO:0008006" key="4">
    <source>
        <dbReference type="Google" id="ProtNLM"/>
    </source>
</evidence>
<feature type="transmembrane region" description="Helical" evidence="1">
    <location>
        <begin position="143"/>
        <end position="160"/>
    </location>
</feature>
<name>A0ABR1PTE8_9PEZI</name>
<dbReference type="InterPro" id="IPR052337">
    <property type="entry name" value="SAT4-like"/>
</dbReference>
<organism evidence="2 3">
    <name type="scientific">Apiospora aurea</name>
    <dbReference type="NCBI Taxonomy" id="335848"/>
    <lineage>
        <taxon>Eukaryota</taxon>
        <taxon>Fungi</taxon>
        <taxon>Dikarya</taxon>
        <taxon>Ascomycota</taxon>
        <taxon>Pezizomycotina</taxon>
        <taxon>Sordariomycetes</taxon>
        <taxon>Xylariomycetidae</taxon>
        <taxon>Amphisphaeriales</taxon>
        <taxon>Apiosporaceae</taxon>
        <taxon>Apiospora</taxon>
    </lineage>
</organism>
<feature type="transmembrane region" description="Helical" evidence="1">
    <location>
        <begin position="109"/>
        <end position="131"/>
    </location>
</feature>
<dbReference type="RefSeq" id="XP_066693052.1">
    <property type="nucleotide sequence ID" value="XM_066850814.1"/>
</dbReference>
<evidence type="ECO:0000313" key="2">
    <source>
        <dbReference type="EMBL" id="KAK7937724.1"/>
    </source>
</evidence>
<feature type="transmembrane region" description="Helical" evidence="1">
    <location>
        <begin position="20"/>
        <end position="41"/>
    </location>
</feature>
<evidence type="ECO:0000313" key="3">
    <source>
        <dbReference type="Proteomes" id="UP001391051"/>
    </source>
</evidence>
<dbReference type="PANTHER" id="PTHR33048">
    <property type="entry name" value="PTH11-LIKE INTEGRAL MEMBRANE PROTEIN (AFU_ORTHOLOGUE AFUA_5G11245)"/>
    <property type="match status" value="1"/>
</dbReference>
<feature type="transmembrane region" description="Helical" evidence="1">
    <location>
        <begin position="196"/>
        <end position="214"/>
    </location>
</feature>
<feature type="transmembrane region" description="Helical" evidence="1">
    <location>
        <begin position="166"/>
        <end position="184"/>
    </location>
</feature>
<sequence>MSHTLDQALNDWASIKKPAFRAVVGASFGLSILSVFARVWIRFRTRRKLSADDYFLFFAAACLIVSTVLLYRLCDQLYLATAVQKDKTIVLELNLAELNDLIQNGMKDYSTFLILAWTTTFFVKFSFLAFFRELVHRVASIQYYYWSVVGLTVVSWMFLVAEPFILCPYFGAASFASIAIIVLHRAKIRTKQKVSLGVFLCLNLFMVALAVTRASKINGAAGVDVPWEFFWQFMEASVAVLMGSLTVFRTLLSSKTGSSDDQRRPGVAVAPGVVRGRTHARRITCSAARAGGSDGPPTPPTRIWRRREITAGSYLKCPARR</sequence>
<keyword evidence="1" id="KW-1133">Transmembrane helix</keyword>
<dbReference type="PANTHER" id="PTHR33048:SF92">
    <property type="entry name" value="INTEGRAL MEMBRANE PROTEIN"/>
    <property type="match status" value="1"/>
</dbReference>
<feature type="transmembrane region" description="Helical" evidence="1">
    <location>
        <begin position="53"/>
        <end position="71"/>
    </location>
</feature>
<gene>
    <name evidence="2" type="ORF">PG986_014592</name>
</gene>
<dbReference type="EMBL" id="JAQQWE010000010">
    <property type="protein sequence ID" value="KAK7937724.1"/>
    <property type="molecule type" value="Genomic_DNA"/>
</dbReference>
<evidence type="ECO:0000256" key="1">
    <source>
        <dbReference type="SAM" id="Phobius"/>
    </source>
</evidence>
<keyword evidence="1" id="KW-0472">Membrane</keyword>
<comment type="caution">
    <text evidence="2">The sequence shown here is derived from an EMBL/GenBank/DDBJ whole genome shotgun (WGS) entry which is preliminary data.</text>
</comment>
<dbReference type="GeneID" id="92083876"/>
<reference evidence="2 3" key="1">
    <citation type="submission" date="2023-01" db="EMBL/GenBank/DDBJ databases">
        <title>Analysis of 21 Apiospora genomes using comparative genomics revels a genus with tremendous synthesis potential of carbohydrate active enzymes and secondary metabolites.</title>
        <authorList>
            <person name="Sorensen T."/>
        </authorList>
    </citation>
    <scope>NUCLEOTIDE SEQUENCE [LARGE SCALE GENOMIC DNA]</scope>
    <source>
        <strain evidence="2 3">CBS 24483</strain>
    </source>
</reference>
<feature type="transmembrane region" description="Helical" evidence="1">
    <location>
        <begin position="229"/>
        <end position="248"/>
    </location>
</feature>
<protein>
    <recommendedName>
        <fullName evidence="4">Transmembrane protein</fullName>
    </recommendedName>
</protein>
<dbReference type="Proteomes" id="UP001391051">
    <property type="component" value="Unassembled WGS sequence"/>
</dbReference>
<proteinExistence type="predicted"/>
<keyword evidence="1" id="KW-0812">Transmembrane</keyword>
<accession>A0ABR1PTE8</accession>